<dbReference type="Pfam" id="PF13456">
    <property type="entry name" value="RVT_3"/>
    <property type="match status" value="1"/>
</dbReference>
<feature type="domain" description="RNase H type-1" evidence="1">
    <location>
        <begin position="177"/>
        <end position="288"/>
    </location>
</feature>
<evidence type="ECO:0000313" key="2">
    <source>
        <dbReference type="EnsemblPlants" id="AUR62024214-RA:cds"/>
    </source>
</evidence>
<dbReference type="InterPro" id="IPR036397">
    <property type="entry name" value="RNaseH_sf"/>
</dbReference>
<dbReference type="InterPro" id="IPR053151">
    <property type="entry name" value="RNase_H-like"/>
</dbReference>
<keyword evidence="3" id="KW-1185">Reference proteome</keyword>
<dbReference type="PANTHER" id="PTHR47723:SF20">
    <property type="entry name" value="RNASE H TYPE-1 DOMAIN-CONTAINING PROTEIN"/>
    <property type="match status" value="1"/>
</dbReference>
<evidence type="ECO:0000259" key="1">
    <source>
        <dbReference type="Pfam" id="PF13456"/>
    </source>
</evidence>
<reference evidence="2" key="1">
    <citation type="journal article" date="2017" name="Nature">
        <title>The genome of Chenopodium quinoa.</title>
        <authorList>
            <person name="Jarvis D.E."/>
            <person name="Ho Y.S."/>
            <person name="Lightfoot D.J."/>
            <person name="Schmoeckel S.M."/>
            <person name="Li B."/>
            <person name="Borm T.J.A."/>
            <person name="Ohyanagi H."/>
            <person name="Mineta K."/>
            <person name="Michell C.T."/>
            <person name="Saber N."/>
            <person name="Kharbatia N.M."/>
            <person name="Rupper R.R."/>
            <person name="Sharp A.R."/>
            <person name="Dally N."/>
            <person name="Boughton B.A."/>
            <person name="Woo Y.H."/>
            <person name="Gao G."/>
            <person name="Schijlen E.G.W.M."/>
            <person name="Guo X."/>
            <person name="Momin A.A."/>
            <person name="Negrao S."/>
            <person name="Al-Babili S."/>
            <person name="Gehring C."/>
            <person name="Roessner U."/>
            <person name="Jung C."/>
            <person name="Murphy K."/>
            <person name="Arold S.T."/>
            <person name="Gojobori T."/>
            <person name="van der Linden C.G."/>
            <person name="van Loo E.N."/>
            <person name="Jellen E.N."/>
            <person name="Maughan P.J."/>
            <person name="Tester M."/>
        </authorList>
    </citation>
    <scope>NUCLEOTIDE SEQUENCE [LARGE SCALE GENOMIC DNA]</scope>
    <source>
        <strain evidence="2">cv. PI 614886</strain>
    </source>
</reference>
<dbReference type="AlphaFoldDB" id="A0A803M6Z1"/>
<dbReference type="Gene3D" id="3.30.420.10">
    <property type="entry name" value="Ribonuclease H-like superfamily/Ribonuclease H"/>
    <property type="match status" value="1"/>
</dbReference>
<name>A0A803M6Z1_CHEQI</name>
<dbReference type="Proteomes" id="UP000596660">
    <property type="component" value="Unplaced"/>
</dbReference>
<proteinExistence type="predicted"/>
<dbReference type="EnsemblPlants" id="AUR62024214-RA">
    <property type="protein sequence ID" value="AUR62024214-RA:cds"/>
    <property type="gene ID" value="AUR62024214"/>
</dbReference>
<protein>
    <recommendedName>
        <fullName evidence="1">RNase H type-1 domain-containing protein</fullName>
    </recommendedName>
</protein>
<dbReference type="InterPro" id="IPR044730">
    <property type="entry name" value="RNase_H-like_dom_plant"/>
</dbReference>
<dbReference type="CDD" id="cd06222">
    <property type="entry name" value="RNase_H_like"/>
    <property type="match status" value="1"/>
</dbReference>
<dbReference type="InterPro" id="IPR012337">
    <property type="entry name" value="RNaseH-like_sf"/>
</dbReference>
<organism evidence="2 3">
    <name type="scientific">Chenopodium quinoa</name>
    <name type="common">Quinoa</name>
    <dbReference type="NCBI Taxonomy" id="63459"/>
    <lineage>
        <taxon>Eukaryota</taxon>
        <taxon>Viridiplantae</taxon>
        <taxon>Streptophyta</taxon>
        <taxon>Embryophyta</taxon>
        <taxon>Tracheophyta</taxon>
        <taxon>Spermatophyta</taxon>
        <taxon>Magnoliopsida</taxon>
        <taxon>eudicotyledons</taxon>
        <taxon>Gunneridae</taxon>
        <taxon>Pentapetalae</taxon>
        <taxon>Caryophyllales</taxon>
        <taxon>Chenopodiaceae</taxon>
        <taxon>Chenopodioideae</taxon>
        <taxon>Atripliceae</taxon>
        <taxon>Chenopodium</taxon>
    </lineage>
</organism>
<reference evidence="2" key="2">
    <citation type="submission" date="2021-03" db="UniProtKB">
        <authorList>
            <consortium name="EnsemblPlants"/>
        </authorList>
    </citation>
    <scope>IDENTIFICATION</scope>
</reference>
<dbReference type="SUPFAM" id="SSF53098">
    <property type="entry name" value="Ribonuclease H-like"/>
    <property type="match status" value="1"/>
</dbReference>
<evidence type="ECO:0000313" key="3">
    <source>
        <dbReference type="Proteomes" id="UP000596660"/>
    </source>
</evidence>
<dbReference type="PANTHER" id="PTHR47723">
    <property type="entry name" value="OS05G0353850 PROTEIN"/>
    <property type="match status" value="1"/>
</dbReference>
<dbReference type="GO" id="GO:0004523">
    <property type="term" value="F:RNA-DNA hybrid ribonuclease activity"/>
    <property type="evidence" value="ECO:0007669"/>
    <property type="project" value="InterPro"/>
</dbReference>
<accession>A0A803M6Z1</accession>
<sequence length="403" mass="45687">MNNNQVMEEVESIEVDFITSTEWDDDISSPPDPTKAVSFGKETLIKLRQPWKLTLMGKCLGISVRPSFITQRVRAMWRPKGSLEVIDLVEYYDKEALFDIAKLAGNPLRVDYATDHLTRARYARVCIDIDLTLPLVTNVWDSLHNSASSSTLATRKWGPPQKGYHKLNTYGSWISVDNAGGGGVIRCEKGLWVTGYAMRFNALSADAAELMAIREGLLTAWGKGIKFLELETDADALTRMLKDPKSFEDGDLGNLIRDVASLLERQWTVQVFHISRSINEVADKLAFMGRNKFKAGETVPFTYPPAECFGTYAAENLRSQTWQPNFSAVRITSVADFVVFCCLKTTSSYCRPLQFFNHLSHNLVYQTYLSVCKLNYPSLVLYDLYSTWSYFDMMDHFIIICMI</sequence>
<dbReference type="Gramene" id="AUR62024214-RA">
    <property type="protein sequence ID" value="AUR62024214-RA:cds"/>
    <property type="gene ID" value="AUR62024214"/>
</dbReference>
<dbReference type="InterPro" id="IPR002156">
    <property type="entry name" value="RNaseH_domain"/>
</dbReference>
<dbReference type="GO" id="GO:0003676">
    <property type="term" value="F:nucleic acid binding"/>
    <property type="evidence" value="ECO:0007669"/>
    <property type="project" value="InterPro"/>
</dbReference>